<evidence type="ECO:0000256" key="2">
    <source>
        <dbReference type="SAM" id="MobiDB-lite"/>
    </source>
</evidence>
<reference evidence="4" key="1">
    <citation type="submission" date="2016-11" db="UniProtKB">
        <authorList>
            <consortium name="WormBaseParasite"/>
        </authorList>
    </citation>
    <scope>IDENTIFICATION</scope>
</reference>
<evidence type="ECO:0000256" key="1">
    <source>
        <dbReference type="PIRSR" id="PIRSR605301-1"/>
    </source>
</evidence>
<dbReference type="eggNOG" id="KOG1903">
    <property type="taxonomic scope" value="Eukaryota"/>
</dbReference>
<feature type="binding site" evidence="1">
    <location>
        <position position="177"/>
    </location>
    <ligand>
        <name>Zn(2+)</name>
        <dbReference type="ChEBI" id="CHEBI:29105"/>
    </ligand>
</feature>
<dbReference type="STRING" id="1561998.A0A1I7V0H6"/>
<feature type="binding site" evidence="1">
    <location>
        <position position="259"/>
    </location>
    <ligand>
        <name>Zn(2+)</name>
        <dbReference type="ChEBI" id="CHEBI:29105"/>
    </ligand>
</feature>
<accession>A0A1I7V0H6</accession>
<dbReference type="WBParaSite" id="Csp11.Scaffold630.g21175.t1">
    <property type="protein sequence ID" value="Csp11.Scaffold630.g21175.t1"/>
    <property type="gene ID" value="Csp11.Scaffold630.g21175"/>
</dbReference>
<dbReference type="InterPro" id="IPR005301">
    <property type="entry name" value="MOB_kinase_act_fam"/>
</dbReference>
<keyword evidence="1" id="KW-0479">Metal-binding</keyword>
<dbReference type="Gene3D" id="1.20.140.30">
    <property type="entry name" value="MOB kinase activator"/>
    <property type="match status" value="1"/>
</dbReference>
<evidence type="ECO:0000313" key="3">
    <source>
        <dbReference type="Proteomes" id="UP000095282"/>
    </source>
</evidence>
<feature type="region of interest" description="Disordered" evidence="2">
    <location>
        <begin position="1"/>
        <end position="26"/>
    </location>
</feature>
<proteinExistence type="predicted"/>
<dbReference type="SUPFAM" id="SSF101152">
    <property type="entry name" value="Mob1/phocein"/>
    <property type="match status" value="1"/>
</dbReference>
<feature type="binding site" evidence="1">
    <location>
        <position position="172"/>
    </location>
    <ligand>
        <name>Zn(2+)</name>
        <dbReference type="ChEBI" id="CHEBI:29105"/>
    </ligand>
</feature>
<dbReference type="SMART" id="SM01388">
    <property type="entry name" value="Mob1_phocein"/>
    <property type="match status" value="1"/>
</dbReference>
<feature type="region of interest" description="Disordered" evidence="2">
    <location>
        <begin position="40"/>
        <end position="79"/>
    </location>
</feature>
<dbReference type="Proteomes" id="UP000095282">
    <property type="component" value="Unplaced"/>
</dbReference>
<keyword evidence="3" id="KW-1185">Reference proteome</keyword>
<keyword evidence="1" id="KW-0862">Zinc</keyword>
<name>A0A1I7V0H6_9PELO</name>
<dbReference type="AlphaFoldDB" id="A0A1I7V0H6"/>
<dbReference type="PANTHER" id="PTHR22599">
    <property type="entry name" value="MPS ONE BINDER KINASE ACTIVATOR-LIKE MOB"/>
    <property type="match status" value="1"/>
</dbReference>
<organism evidence="3 4">
    <name type="scientific">Caenorhabditis tropicalis</name>
    <dbReference type="NCBI Taxonomy" id="1561998"/>
    <lineage>
        <taxon>Eukaryota</taxon>
        <taxon>Metazoa</taxon>
        <taxon>Ecdysozoa</taxon>
        <taxon>Nematoda</taxon>
        <taxon>Chromadorea</taxon>
        <taxon>Rhabditida</taxon>
        <taxon>Rhabditina</taxon>
        <taxon>Rhabditomorpha</taxon>
        <taxon>Rhabditoidea</taxon>
        <taxon>Rhabditidae</taxon>
        <taxon>Peloderinae</taxon>
        <taxon>Caenorhabditis</taxon>
    </lineage>
</organism>
<dbReference type="Pfam" id="PF03637">
    <property type="entry name" value="Mob1_phocein"/>
    <property type="match status" value="1"/>
</dbReference>
<dbReference type="InterPro" id="IPR036703">
    <property type="entry name" value="MOB_kinase_act_sf"/>
</dbReference>
<evidence type="ECO:0000313" key="4">
    <source>
        <dbReference type="WBParaSite" id="Csp11.Scaffold630.g21175.t1"/>
    </source>
</evidence>
<dbReference type="FunFam" id="1.20.140.30:FF:000001">
    <property type="entry name" value="MOB kinase activator 1A"/>
    <property type="match status" value="1"/>
</dbReference>
<protein>
    <submittedName>
        <fullName evidence="4">MOB kinase activator-like 2</fullName>
    </submittedName>
</protein>
<feature type="binding site" evidence="1">
    <location>
        <position position="254"/>
    </location>
    <ligand>
        <name>Zn(2+)</name>
        <dbReference type="ChEBI" id="CHEBI:29105"/>
    </ligand>
</feature>
<sequence length="322" mass="37300">MHRKRQRQGKEAINLKEENEGKGKSKSFIDMSLLNCYGPADVLQRGDSSNKQRSETLPSNPRRTTPPSGVIVAASGDEKRRDPQPLFTVMASFLDFLQVNKHKTFRPKKKFPQGTLRYSLHKQAEATLHSGVDLRHAVKMPPNEKFDDWLAVHTVDFFNRINLMYGTISDVCTRESCPTMSGGSRYEYLWQDGIEYKKPTRLPAPQYMQLLMDWIEVRINDESIFPSNTNVAFPKDFRPICKKILTRLFRVFVHVYIHHFDRIRELGAEPHANTLYKHFYFFVTEYGMVSAKELEALKDMTERLLEPSNRRAPIPSANAFRA</sequence>
<feature type="compositionally biased region" description="Basic and acidic residues" evidence="2">
    <location>
        <begin position="8"/>
        <end position="23"/>
    </location>
</feature>
<feature type="compositionally biased region" description="Polar residues" evidence="2">
    <location>
        <begin position="55"/>
        <end position="67"/>
    </location>
</feature>